<feature type="compositionally biased region" description="Polar residues" evidence="1">
    <location>
        <begin position="33"/>
        <end position="51"/>
    </location>
</feature>
<dbReference type="PANTHER" id="PTHR31286:SF99">
    <property type="entry name" value="DUF4283 DOMAIN-CONTAINING PROTEIN"/>
    <property type="match status" value="1"/>
</dbReference>
<gene>
    <name evidence="3" type="ORF">SO802_022534</name>
</gene>
<feature type="region of interest" description="Disordered" evidence="1">
    <location>
        <begin position="74"/>
        <end position="96"/>
    </location>
</feature>
<dbReference type="PANTHER" id="PTHR31286">
    <property type="entry name" value="GLYCINE-RICH CELL WALL STRUCTURAL PROTEIN 1.8-LIKE"/>
    <property type="match status" value="1"/>
</dbReference>
<evidence type="ECO:0000313" key="3">
    <source>
        <dbReference type="EMBL" id="KAK9992831.1"/>
    </source>
</evidence>
<comment type="caution">
    <text evidence="3">The sequence shown here is derived from an EMBL/GenBank/DDBJ whole genome shotgun (WGS) entry which is preliminary data.</text>
</comment>
<feature type="compositionally biased region" description="Acidic residues" evidence="1">
    <location>
        <begin position="75"/>
        <end position="86"/>
    </location>
</feature>
<feature type="region of interest" description="Disordered" evidence="1">
    <location>
        <begin position="287"/>
        <end position="322"/>
    </location>
</feature>
<feature type="compositionally biased region" description="Basic and acidic residues" evidence="1">
    <location>
        <begin position="1"/>
        <end position="25"/>
    </location>
</feature>
<feature type="region of interest" description="Disordered" evidence="1">
    <location>
        <begin position="1"/>
        <end position="56"/>
    </location>
</feature>
<evidence type="ECO:0000259" key="2">
    <source>
        <dbReference type="Pfam" id="PF14111"/>
    </source>
</evidence>
<organism evidence="3 4">
    <name type="scientific">Lithocarpus litseifolius</name>
    <dbReference type="NCBI Taxonomy" id="425828"/>
    <lineage>
        <taxon>Eukaryota</taxon>
        <taxon>Viridiplantae</taxon>
        <taxon>Streptophyta</taxon>
        <taxon>Embryophyta</taxon>
        <taxon>Tracheophyta</taxon>
        <taxon>Spermatophyta</taxon>
        <taxon>Magnoliopsida</taxon>
        <taxon>eudicotyledons</taxon>
        <taxon>Gunneridae</taxon>
        <taxon>Pentapetalae</taxon>
        <taxon>rosids</taxon>
        <taxon>fabids</taxon>
        <taxon>Fagales</taxon>
        <taxon>Fagaceae</taxon>
        <taxon>Lithocarpus</taxon>
    </lineage>
</organism>
<dbReference type="InterPro" id="IPR040256">
    <property type="entry name" value="At4g02000-like"/>
</dbReference>
<feature type="region of interest" description="Disordered" evidence="1">
    <location>
        <begin position="474"/>
        <end position="518"/>
    </location>
</feature>
<sequence length="518" mass="57146">MKPRTLSREEEAELARSNKKVKDINHAGFNGGSRASSPSLGDQAMSPNTKPSFKDKLVGEIPGAFAQAFDLTDHMEEDSDSDEESGEASKSVREGQVKIKLSKETKKCIRVRFYSKEDLERVIKRGPWFIGDHFLSLRPWEPFFKPSTANISLIAVWIRLNELPIELYETEVLKEIGESIGKVLRIDSHTAMEARGRYARLCIQVDINKPLVNSILIGRFEQNLHSVDTHNACEETDMEGHYGPWMMVSRRRYVQKGKRTDYGTVLGTGSVGSSVWNSTNQLSPVFAEGTSMTAGGPSQSKSLPRRRANPKTGAGSKNEMKSWASKTPGVFNIKERPISSLSLVRLPVDSFKEAVVCLKQDSSPSPSSQIPITYPSSVKSKKHLARSLASDILPKSAVSSCVEGLDKKINPPPFTHPPLSRSEANQTSCATFEFSAKANVETGVFVEGESDRRLHVQLVGEKSLADDHMVSVEGVQRSPQSLESKDRRLVEDQLVSDDRSHAEVDMVSDEGSGAAPFL</sequence>
<protein>
    <recommendedName>
        <fullName evidence="2">DUF4283 domain-containing protein</fullName>
    </recommendedName>
</protein>
<dbReference type="AlphaFoldDB" id="A0AAW2C577"/>
<proteinExistence type="predicted"/>
<feature type="compositionally biased region" description="Polar residues" evidence="1">
    <location>
        <begin position="290"/>
        <end position="302"/>
    </location>
</feature>
<keyword evidence="4" id="KW-1185">Reference proteome</keyword>
<feature type="domain" description="DUF4283" evidence="2">
    <location>
        <begin position="94"/>
        <end position="147"/>
    </location>
</feature>
<name>A0AAW2C577_9ROSI</name>
<reference evidence="3 4" key="1">
    <citation type="submission" date="2024-01" db="EMBL/GenBank/DDBJ databases">
        <title>A telomere-to-telomere, gap-free genome of sweet tea (Lithocarpus litseifolius).</title>
        <authorList>
            <person name="Zhou J."/>
        </authorList>
    </citation>
    <scope>NUCLEOTIDE SEQUENCE [LARGE SCALE GENOMIC DNA]</scope>
    <source>
        <strain evidence="3">Zhou-2022a</strain>
        <tissue evidence="3">Leaf</tissue>
    </source>
</reference>
<evidence type="ECO:0000256" key="1">
    <source>
        <dbReference type="SAM" id="MobiDB-lite"/>
    </source>
</evidence>
<dbReference type="InterPro" id="IPR025558">
    <property type="entry name" value="DUF4283"/>
</dbReference>
<dbReference type="Proteomes" id="UP001459277">
    <property type="component" value="Unassembled WGS sequence"/>
</dbReference>
<dbReference type="EMBL" id="JAZDWU010000008">
    <property type="protein sequence ID" value="KAK9992831.1"/>
    <property type="molecule type" value="Genomic_DNA"/>
</dbReference>
<accession>A0AAW2C577</accession>
<evidence type="ECO:0000313" key="4">
    <source>
        <dbReference type="Proteomes" id="UP001459277"/>
    </source>
</evidence>
<feature type="compositionally biased region" description="Basic and acidic residues" evidence="1">
    <location>
        <begin position="483"/>
        <end position="504"/>
    </location>
</feature>
<dbReference type="Pfam" id="PF14111">
    <property type="entry name" value="DUF4283"/>
    <property type="match status" value="1"/>
</dbReference>